<dbReference type="EMBL" id="JACXVP010000002">
    <property type="protein sequence ID" value="KAG5625891.1"/>
    <property type="molecule type" value="Genomic_DNA"/>
</dbReference>
<gene>
    <name evidence="1" type="ORF">H5410_011109</name>
</gene>
<reference evidence="1 2" key="1">
    <citation type="submission" date="2020-09" db="EMBL/GenBank/DDBJ databases">
        <title>De no assembly of potato wild relative species, Solanum commersonii.</title>
        <authorList>
            <person name="Cho K."/>
        </authorList>
    </citation>
    <scope>NUCLEOTIDE SEQUENCE [LARGE SCALE GENOMIC DNA]</scope>
    <source>
        <strain evidence="1">LZ3.2</strain>
        <tissue evidence="1">Leaf</tissue>
    </source>
</reference>
<dbReference type="Proteomes" id="UP000824120">
    <property type="component" value="Chromosome 2"/>
</dbReference>
<protein>
    <submittedName>
        <fullName evidence="1">Uncharacterized protein</fullName>
    </submittedName>
</protein>
<evidence type="ECO:0000313" key="2">
    <source>
        <dbReference type="Proteomes" id="UP000824120"/>
    </source>
</evidence>
<dbReference type="AlphaFoldDB" id="A0A9J6ANQ2"/>
<keyword evidence="2" id="KW-1185">Reference proteome</keyword>
<name>A0A9J6ANQ2_SOLCO</name>
<organism evidence="1 2">
    <name type="scientific">Solanum commersonii</name>
    <name type="common">Commerson's wild potato</name>
    <name type="synonym">Commerson's nightshade</name>
    <dbReference type="NCBI Taxonomy" id="4109"/>
    <lineage>
        <taxon>Eukaryota</taxon>
        <taxon>Viridiplantae</taxon>
        <taxon>Streptophyta</taxon>
        <taxon>Embryophyta</taxon>
        <taxon>Tracheophyta</taxon>
        <taxon>Spermatophyta</taxon>
        <taxon>Magnoliopsida</taxon>
        <taxon>eudicotyledons</taxon>
        <taxon>Gunneridae</taxon>
        <taxon>Pentapetalae</taxon>
        <taxon>asterids</taxon>
        <taxon>lamiids</taxon>
        <taxon>Solanales</taxon>
        <taxon>Solanaceae</taxon>
        <taxon>Solanoideae</taxon>
        <taxon>Solaneae</taxon>
        <taxon>Solanum</taxon>
    </lineage>
</organism>
<evidence type="ECO:0000313" key="1">
    <source>
        <dbReference type="EMBL" id="KAG5625891.1"/>
    </source>
</evidence>
<proteinExistence type="predicted"/>
<accession>A0A9J6ANQ2</accession>
<sequence length="94" mass="10493">MLFDPTLSEVLISHPPSTIEASDDDHGEEPFDVIPGEEWIARVKTARQAVEILGWRLNELPQLNLYKFTVFLVVLVSGVEASLPQGRGIDPPHF</sequence>
<comment type="caution">
    <text evidence="1">The sequence shown here is derived from an EMBL/GenBank/DDBJ whole genome shotgun (WGS) entry which is preliminary data.</text>
</comment>